<accession>A0AA38CUD9</accession>
<reference evidence="2" key="3">
    <citation type="submission" date="2018-03" db="EMBL/GenBank/DDBJ databases">
        <authorList>
            <person name="Jeon C.O."/>
        </authorList>
    </citation>
    <scope>NUCLEOTIDE SEQUENCE</scope>
    <source>
        <strain evidence="2">JCM 31126</strain>
    </source>
</reference>
<dbReference type="KEGG" id="too:C7K38_09615"/>
<organism evidence="3 5">
    <name type="scientific">Tetragenococcus osmophilus</name>
    <dbReference type="NCBI Taxonomy" id="526944"/>
    <lineage>
        <taxon>Bacteria</taxon>
        <taxon>Bacillati</taxon>
        <taxon>Bacillota</taxon>
        <taxon>Bacilli</taxon>
        <taxon>Lactobacillales</taxon>
        <taxon>Enterococcaceae</taxon>
        <taxon>Tetragenococcus</taxon>
    </lineage>
</organism>
<keyword evidence="1" id="KW-1133">Transmembrane helix</keyword>
<reference evidence="2 4" key="1">
    <citation type="journal article" date="2012" name="Int. J. Syst. Evol. Microbiol.">
        <title>Characterization of Tetragenococcus strains from sugar thick juice reveals a novel species, Tetragenococcus osmophilus sp. nov., and divides Tetragenococcus halophilus into two subspecies, T. halophilus subsp. halophilus subsp. nov. and T. halophilus subsp. flandriensis subsp. nov.</title>
        <authorList>
            <person name="Juste A."/>
            <person name="Van Trappen S."/>
            <person name="Verreth C."/>
            <person name="Cleenwerck I."/>
            <person name="De Vos P."/>
            <person name="Lievens B."/>
            <person name="Willems K.A."/>
        </authorList>
    </citation>
    <scope>NUCLEOTIDE SEQUENCE [LARGE SCALE GENOMIC DNA]</scope>
    <source>
        <strain evidence="2 4">JCM 31126</strain>
    </source>
</reference>
<sequence>MVTGAYIIHPIQALIDYVLSFVLVGLCAITANVVLKSIKQNNQLKASCYVVIGCLIGSLGGFIMHNVAAIIFFASFAPPNQPVWLYATIYNASYVFPSFIVSSVIMVSLVQMRPKLIFFHK</sequence>
<dbReference type="Gene3D" id="1.10.1760.20">
    <property type="match status" value="1"/>
</dbReference>
<keyword evidence="1" id="KW-0812">Transmembrane</keyword>
<evidence type="ECO:0000313" key="2">
    <source>
        <dbReference type="EMBL" id="AYW48602.1"/>
    </source>
</evidence>
<protein>
    <recommendedName>
        <fullName evidence="6">Energy-coupled thiamine transporter ThiT</fullName>
    </recommendedName>
</protein>
<dbReference type="Proteomes" id="UP001157039">
    <property type="component" value="Unassembled WGS sequence"/>
</dbReference>
<feature type="transmembrane region" description="Helical" evidence="1">
    <location>
        <begin position="14"/>
        <end position="35"/>
    </location>
</feature>
<keyword evidence="1" id="KW-0472">Membrane</keyword>
<evidence type="ECO:0000313" key="4">
    <source>
        <dbReference type="Proteomes" id="UP000268310"/>
    </source>
</evidence>
<evidence type="ECO:0000313" key="5">
    <source>
        <dbReference type="Proteomes" id="UP001157039"/>
    </source>
</evidence>
<dbReference type="GO" id="GO:0015234">
    <property type="term" value="F:thiamine transmembrane transporter activity"/>
    <property type="evidence" value="ECO:0007669"/>
    <property type="project" value="InterPro"/>
</dbReference>
<reference evidence="3" key="4">
    <citation type="submission" date="2023-02" db="EMBL/GenBank/DDBJ databases">
        <authorList>
            <person name="Sun Q."/>
            <person name="Mori K."/>
        </authorList>
    </citation>
    <scope>NUCLEOTIDE SEQUENCE</scope>
    <source>
        <strain evidence="3">NBRC 114545</strain>
    </source>
</reference>
<keyword evidence="4" id="KW-1185">Reference proteome</keyword>
<gene>
    <name evidence="2" type="ORF">C7K38_09615</name>
    <name evidence="3" type="ORF">GCM10025885_06820</name>
</gene>
<feature type="transmembrane region" description="Helical" evidence="1">
    <location>
        <begin position="47"/>
        <end position="74"/>
    </location>
</feature>
<evidence type="ECO:0008006" key="6">
    <source>
        <dbReference type="Google" id="ProtNLM"/>
    </source>
</evidence>
<evidence type="ECO:0000313" key="3">
    <source>
        <dbReference type="EMBL" id="GMA71633.1"/>
    </source>
</evidence>
<reference evidence="3 5" key="2">
    <citation type="journal article" date="2014" name="Int. J. Syst. Evol. Microbiol.">
        <title>Complete genome sequence of Corynebacterium casei LMG S-19264T (=DSM 44701T), isolated from a smear-ripened cheese.</title>
        <authorList>
            <consortium name="US DOE Joint Genome Institute (JGI-PGF)"/>
            <person name="Walter F."/>
            <person name="Albersmeier A."/>
            <person name="Kalinowski J."/>
            <person name="Ruckert C."/>
        </authorList>
    </citation>
    <scope>NUCLEOTIDE SEQUENCE [LARGE SCALE GENOMIC DNA]</scope>
    <source>
        <strain evidence="3 5">NBRC 114545</strain>
    </source>
</reference>
<dbReference type="EMBL" id="CP027783">
    <property type="protein sequence ID" value="AYW48602.1"/>
    <property type="molecule type" value="Genomic_DNA"/>
</dbReference>
<dbReference type="GO" id="GO:0005886">
    <property type="term" value="C:plasma membrane"/>
    <property type="evidence" value="ECO:0007669"/>
    <property type="project" value="InterPro"/>
</dbReference>
<name>A0AA38CUD9_9ENTE</name>
<feature type="transmembrane region" description="Helical" evidence="1">
    <location>
        <begin position="94"/>
        <end position="112"/>
    </location>
</feature>
<proteinExistence type="predicted"/>
<dbReference type="Pfam" id="PF09515">
    <property type="entry name" value="Thia_YuaJ"/>
    <property type="match status" value="1"/>
</dbReference>
<dbReference type="EMBL" id="BSUW01000001">
    <property type="protein sequence ID" value="GMA71633.1"/>
    <property type="molecule type" value="Genomic_DNA"/>
</dbReference>
<dbReference type="InterPro" id="IPR012651">
    <property type="entry name" value="Thia_Transptr_ThiT"/>
</dbReference>
<evidence type="ECO:0000256" key="1">
    <source>
        <dbReference type="SAM" id="Phobius"/>
    </source>
</evidence>
<dbReference type="AlphaFoldDB" id="A0AA38CUD9"/>
<dbReference type="Proteomes" id="UP000268310">
    <property type="component" value="Chromosome"/>
</dbReference>